<dbReference type="InterPro" id="IPR053755">
    <property type="entry name" value="CDI_immunity_sf"/>
</dbReference>
<dbReference type="OrthoDB" id="3700386at2"/>
<accession>A0A1Q5TEE0</accession>
<dbReference type="EMBL" id="MKGQ01000081">
    <property type="protein sequence ID" value="OKO98592.1"/>
    <property type="molecule type" value="Genomic_DNA"/>
</dbReference>
<dbReference type="InterPro" id="IPR040509">
    <property type="entry name" value="CdiI_C"/>
</dbReference>
<dbReference type="Pfam" id="PF18228">
    <property type="entry name" value="CdiI_N"/>
    <property type="match status" value="1"/>
</dbReference>
<organism evidence="2 3">
    <name type="scientific">Xenorhabdus eapokensis</name>
    <dbReference type="NCBI Taxonomy" id="1873482"/>
    <lineage>
        <taxon>Bacteria</taxon>
        <taxon>Pseudomonadati</taxon>
        <taxon>Pseudomonadota</taxon>
        <taxon>Gammaproteobacteria</taxon>
        <taxon>Enterobacterales</taxon>
        <taxon>Morganellaceae</taxon>
        <taxon>Xenorhabdus</taxon>
    </lineage>
</organism>
<sequence length="150" mass="17889">MFDIVVKNSVIEFFEEPALPSSIIIDDFKEEFHLPITYWNIHDYKKSWLKSLKEGLYKKDHAALAVSMYEPSSVNFIFIWIIYFKEQEIFIQNQTLFIDDCPGFSPDRINDFIEPRYTETEDGNKISEWKTDLNSILNFYKKLERELGLI</sequence>
<dbReference type="Gene3D" id="3.30.2450.20">
    <property type="match status" value="1"/>
</dbReference>
<gene>
    <name evidence="2" type="primary">cdiI</name>
    <name evidence="2" type="ORF">Xedl_03829</name>
</gene>
<evidence type="ECO:0000313" key="2">
    <source>
        <dbReference type="EMBL" id="OKO98592.1"/>
    </source>
</evidence>
<name>A0A1Q5TEE0_9GAMM</name>
<proteinExistence type="predicted"/>
<dbReference type="Proteomes" id="UP000186268">
    <property type="component" value="Unassembled WGS sequence"/>
</dbReference>
<dbReference type="RefSeq" id="WP_074025303.1">
    <property type="nucleotide sequence ID" value="NZ_CAWNAG010000193.1"/>
</dbReference>
<comment type="caution">
    <text evidence="2">The sequence shown here is derived from an EMBL/GenBank/DDBJ whole genome shotgun (WGS) entry which is preliminary data.</text>
</comment>
<dbReference type="CDD" id="cd20699">
    <property type="entry name" value="CdiI_ECL-like"/>
    <property type="match status" value="1"/>
</dbReference>
<protein>
    <submittedName>
        <fullName evidence="2">Immunity protein CdiI</fullName>
    </submittedName>
</protein>
<keyword evidence="3" id="KW-1185">Reference proteome</keyword>
<evidence type="ECO:0000259" key="1">
    <source>
        <dbReference type="Pfam" id="PF18228"/>
    </source>
</evidence>
<feature type="domain" description="CdiI C-terminal" evidence="1">
    <location>
        <begin position="35"/>
        <end position="139"/>
    </location>
</feature>
<reference evidence="2 3" key="1">
    <citation type="submission" date="2016-09" db="EMBL/GenBank/DDBJ databases">
        <title>Xenorhabdus thuongxuanensis sp. nov. and Xenorhabdus eapokensis sp. nov., isolated from Steinernema species.</title>
        <authorList>
            <person name="Kaempfer P."/>
            <person name="Tobias N.J."/>
            <person name="Phan Ke L."/>
            <person name="Bode H.B."/>
            <person name="Glaeser S.P."/>
        </authorList>
    </citation>
    <scope>NUCLEOTIDE SEQUENCE [LARGE SCALE GENOMIC DNA]</scope>
    <source>
        <strain evidence="2 3">DL20</strain>
    </source>
</reference>
<dbReference type="STRING" id="1873482.Xedl_03829"/>
<evidence type="ECO:0000313" key="3">
    <source>
        <dbReference type="Proteomes" id="UP000186268"/>
    </source>
</evidence>
<dbReference type="AlphaFoldDB" id="A0A1Q5TEE0"/>